<feature type="region of interest" description="Disordered" evidence="1">
    <location>
        <begin position="78"/>
        <end position="102"/>
    </location>
</feature>
<gene>
    <name evidence="2" type="ORF">SAMN05444486_1071</name>
</gene>
<sequence length="102" mass="12056">MSNQAVNEYKLINFNVPVHVINSFDHLVRYKGVSRTSQLLHLMEDFMRSEQLALNKDHELNAFIDSVSLNERQKAKQQLIDDYEPPMIPSASDDFDWEERFR</sequence>
<feature type="compositionally biased region" description="Acidic residues" evidence="1">
    <location>
        <begin position="93"/>
        <end position="102"/>
    </location>
</feature>
<evidence type="ECO:0000313" key="2">
    <source>
        <dbReference type="EMBL" id="SDY86404.1"/>
    </source>
</evidence>
<dbReference type="AlphaFoldDB" id="A0A1H3NCB4"/>
<protein>
    <submittedName>
        <fullName evidence="2">Uncharacterized protein</fullName>
    </submittedName>
</protein>
<accession>A0A1H3NCB4</accession>
<proteinExistence type="predicted"/>
<dbReference type="Proteomes" id="UP000199026">
    <property type="component" value="Unassembled WGS sequence"/>
</dbReference>
<dbReference type="GeneID" id="78126085"/>
<evidence type="ECO:0000313" key="3">
    <source>
        <dbReference type="Proteomes" id="UP000199026"/>
    </source>
</evidence>
<dbReference type="RefSeq" id="WP_245724484.1">
    <property type="nucleotide sequence ID" value="NZ_FNPR01000007.1"/>
</dbReference>
<organism evidence="2 3">
    <name type="scientific">Lentibacter algarum</name>
    <dbReference type="NCBI Taxonomy" id="576131"/>
    <lineage>
        <taxon>Bacteria</taxon>
        <taxon>Pseudomonadati</taxon>
        <taxon>Pseudomonadota</taxon>
        <taxon>Alphaproteobacteria</taxon>
        <taxon>Rhodobacterales</taxon>
        <taxon>Roseobacteraceae</taxon>
        <taxon>Lentibacter</taxon>
    </lineage>
</organism>
<dbReference type="STRING" id="576131.SAMN05444486_1071"/>
<dbReference type="EMBL" id="FNPR01000007">
    <property type="protein sequence ID" value="SDY86404.1"/>
    <property type="molecule type" value="Genomic_DNA"/>
</dbReference>
<reference evidence="2 3" key="1">
    <citation type="submission" date="2016-10" db="EMBL/GenBank/DDBJ databases">
        <authorList>
            <person name="de Groot N.N."/>
        </authorList>
    </citation>
    <scope>NUCLEOTIDE SEQUENCE [LARGE SCALE GENOMIC DNA]</scope>
    <source>
        <strain evidence="2 3">DSM 24677</strain>
    </source>
</reference>
<evidence type="ECO:0000256" key="1">
    <source>
        <dbReference type="SAM" id="MobiDB-lite"/>
    </source>
</evidence>
<keyword evidence="3" id="KW-1185">Reference proteome</keyword>
<name>A0A1H3NCB4_9RHOB</name>